<dbReference type="Pfam" id="PF06832">
    <property type="entry name" value="BiPBP_C"/>
    <property type="match status" value="1"/>
</dbReference>
<organism evidence="2 3">
    <name type="scientific">Acidithiobacillus ferridurans</name>
    <dbReference type="NCBI Taxonomy" id="1232575"/>
    <lineage>
        <taxon>Bacteria</taxon>
        <taxon>Pseudomonadati</taxon>
        <taxon>Pseudomonadota</taxon>
        <taxon>Acidithiobacillia</taxon>
        <taxon>Acidithiobacillales</taxon>
        <taxon>Acidithiobacillaceae</taxon>
        <taxon>Acidithiobacillus</taxon>
    </lineage>
</organism>
<dbReference type="Proteomes" id="UP000280188">
    <property type="component" value="Chromosome"/>
</dbReference>
<dbReference type="KEGG" id="afj:AFERRID_03640"/>
<accession>A0A2Z6IFQ7</accession>
<sequence length="444" mass="47558">MPTALTNSASSGTTLPLVNLSRALPGLGNDAETYASNLESSKLGHRFRAAGRANDQAIRAALKAGDTAKAARLQTQHEAWKKQQRTHALDTAEKAYAAGDWSSAVADYQQRIGLGHNGNPQIWWHLANAIRNNGAPFEKDIAYSAYLAYERTIQQHKADVAILLPALNLLRQTLAARGNHLAEIHLLEAMYRAYPADTRIAADLKKTVMTYGFQVQSVTPDANQFPTRTCVKFTAPLSDAPDFHASNWVTFSPARPHAAVVRENGGICVTGLPAGSSTQMHIRAGLPAIAGAVMTAAKSITLTLPNRSPSIISDTGRFIIPASLPPAVGFSSVNISRVKLQINRVPERTLLEIAAPPPGAQLTAGEPVSIRVLGGSRPFHFLVDGRPIPSNPALRSVRWTPSVAGFYHLSILDANGKLVKRALRAVPPISAGNVEWGSTTVAQK</sequence>
<evidence type="ECO:0000259" key="1">
    <source>
        <dbReference type="Pfam" id="PF06832"/>
    </source>
</evidence>
<gene>
    <name evidence="2" type="ORF">AFERRID_03640</name>
</gene>
<feature type="domain" description="Penicillin-binding C-terminal" evidence="1">
    <location>
        <begin position="349"/>
        <end position="420"/>
    </location>
</feature>
<evidence type="ECO:0000313" key="3">
    <source>
        <dbReference type="Proteomes" id="UP000280188"/>
    </source>
</evidence>
<keyword evidence="3" id="KW-1185">Reference proteome</keyword>
<dbReference type="InterPro" id="IPR009647">
    <property type="entry name" value="PBP_C"/>
</dbReference>
<reference evidence="2 3" key="1">
    <citation type="journal article" date="2018" name="Microbiol. Resour. Announc.">
        <title>Complete Genome Sequence of Acidithiobacillus ferridurans JCM 18981.</title>
        <authorList>
            <person name="Miyauchi T."/>
            <person name="Kouzuma A."/>
            <person name="Abe T."/>
            <person name="Watanabe K."/>
        </authorList>
    </citation>
    <scope>NUCLEOTIDE SEQUENCE [LARGE SCALE GENOMIC DNA]</scope>
    <source>
        <strain evidence="3">ATCC 33020 / DSM 29468 / JCM 18981 / 11Fe</strain>
    </source>
</reference>
<protein>
    <recommendedName>
        <fullName evidence="1">Penicillin-binding C-terminal domain-containing protein</fullName>
    </recommendedName>
</protein>
<name>A0A2Z6IFQ7_ACIFI</name>
<evidence type="ECO:0000313" key="2">
    <source>
        <dbReference type="EMBL" id="BBF64146.1"/>
    </source>
</evidence>
<dbReference type="RefSeq" id="WP_225981790.1">
    <property type="nucleotide sequence ID" value="NZ_AP018795.1"/>
</dbReference>
<proteinExistence type="predicted"/>
<dbReference type="AlphaFoldDB" id="A0A2Z6IFQ7"/>
<dbReference type="EMBL" id="AP018795">
    <property type="protein sequence ID" value="BBF64146.1"/>
    <property type="molecule type" value="Genomic_DNA"/>
</dbReference>